<evidence type="ECO:0000256" key="4">
    <source>
        <dbReference type="ARBA" id="ARBA00022813"/>
    </source>
</evidence>
<dbReference type="HAMAP" id="MF_00446">
    <property type="entry name" value="PanD"/>
    <property type="match status" value="1"/>
</dbReference>
<evidence type="ECO:0000256" key="7">
    <source>
        <dbReference type="ARBA" id="ARBA00023270"/>
    </source>
</evidence>
<evidence type="ECO:0000256" key="9">
    <source>
        <dbReference type="HAMAP-Rule" id="MF_00446"/>
    </source>
</evidence>
<evidence type="ECO:0000256" key="3">
    <source>
        <dbReference type="ARBA" id="ARBA00022793"/>
    </source>
</evidence>
<feature type="active site" description="Proton donor" evidence="9 10">
    <location>
        <position position="82"/>
    </location>
</feature>
<keyword evidence="8 9" id="KW-0670">Pyruvate</keyword>
<gene>
    <name evidence="9" type="primary">panD</name>
    <name evidence="14" type="ORF">HRAG_00835</name>
</gene>
<dbReference type="EC" id="4.1.1.11" evidence="9"/>
<comment type="similarity">
    <text evidence="9">Belongs to the PanD family.</text>
</comment>
<feature type="chain" id="PRO_5014006334" description="Aspartate 1-decarboxylase alpha chain" evidence="9 13">
    <location>
        <begin position="49"/>
        <end position="142"/>
    </location>
</feature>
<evidence type="ECO:0000256" key="8">
    <source>
        <dbReference type="ARBA" id="ARBA00023317"/>
    </source>
</evidence>
<accession>C3XFI9</accession>
<dbReference type="PANTHER" id="PTHR21012:SF0">
    <property type="entry name" value="ASPARTATE 1-DECARBOXYLASE"/>
    <property type="match status" value="1"/>
</dbReference>
<evidence type="ECO:0000313" key="15">
    <source>
        <dbReference type="Proteomes" id="UP000005085"/>
    </source>
</evidence>
<keyword evidence="1 9" id="KW-0963">Cytoplasm</keyword>
<feature type="active site" description="Schiff-base intermediate with substrate; via pyruvic acid" evidence="9 10">
    <location>
        <position position="49"/>
    </location>
</feature>
<name>C3XFI9_9HELI</name>
<keyword evidence="6 9" id="KW-0456">Lyase</keyword>
<evidence type="ECO:0000256" key="12">
    <source>
        <dbReference type="PIRSR" id="PIRSR006246-3"/>
    </source>
</evidence>
<dbReference type="InterPro" id="IPR009010">
    <property type="entry name" value="Asp_de-COase-like_dom_sf"/>
</dbReference>
<dbReference type="Proteomes" id="UP000005085">
    <property type="component" value="Unassembled WGS sequence"/>
</dbReference>
<dbReference type="SUPFAM" id="SSF50692">
    <property type="entry name" value="ADC-like"/>
    <property type="match status" value="1"/>
</dbReference>
<keyword evidence="2 9" id="KW-0566">Pantothenate biosynthesis</keyword>
<organism evidence="14 15">
    <name type="scientific">Helicobacter bilis ATCC 43879</name>
    <dbReference type="NCBI Taxonomy" id="613026"/>
    <lineage>
        <taxon>Bacteria</taxon>
        <taxon>Pseudomonadati</taxon>
        <taxon>Campylobacterota</taxon>
        <taxon>Epsilonproteobacteria</taxon>
        <taxon>Campylobacterales</taxon>
        <taxon>Helicobacteraceae</taxon>
        <taxon>Helicobacter</taxon>
    </lineage>
</organism>
<evidence type="ECO:0000256" key="6">
    <source>
        <dbReference type="ARBA" id="ARBA00023239"/>
    </source>
</evidence>
<keyword evidence="15" id="KW-1185">Reference proteome</keyword>
<dbReference type="GO" id="GO:0006523">
    <property type="term" value="P:alanine biosynthetic process"/>
    <property type="evidence" value="ECO:0007669"/>
    <property type="project" value="InterPro"/>
</dbReference>
<comment type="pathway">
    <text evidence="9">Cofactor biosynthesis; (R)-pantothenate biosynthesis; beta-alanine from L-aspartate: step 1/1.</text>
</comment>
<keyword evidence="5 9" id="KW-0865">Zymogen</keyword>
<evidence type="ECO:0000256" key="13">
    <source>
        <dbReference type="PIRSR" id="PIRSR006246-5"/>
    </source>
</evidence>
<evidence type="ECO:0000256" key="10">
    <source>
        <dbReference type="PIRSR" id="PIRSR006246-1"/>
    </source>
</evidence>
<dbReference type="Pfam" id="PF02261">
    <property type="entry name" value="Asp_decarbox"/>
    <property type="match status" value="1"/>
</dbReference>
<dbReference type="Gene3D" id="2.40.40.20">
    <property type="match status" value="1"/>
</dbReference>
<dbReference type="EMBL" id="ACDN02000064">
    <property type="protein sequence ID" value="EEO23778.1"/>
    <property type="molecule type" value="Genomic_DNA"/>
</dbReference>
<feature type="binding site" evidence="9 11">
    <location>
        <begin position="97"/>
        <end position="99"/>
    </location>
    <ligand>
        <name>substrate</name>
    </ligand>
</feature>
<feature type="chain" id="PRO_5014006331" description="Aspartate 1-decarboxylase beta chain" evidence="9 13">
    <location>
        <begin position="1"/>
        <end position="48"/>
    </location>
</feature>
<dbReference type="CDD" id="cd06919">
    <property type="entry name" value="Asp_decarbox"/>
    <property type="match status" value="1"/>
</dbReference>
<dbReference type="PIRSF" id="PIRSF006246">
    <property type="entry name" value="Asp_decarbox"/>
    <property type="match status" value="1"/>
</dbReference>
<evidence type="ECO:0000313" key="14">
    <source>
        <dbReference type="EMBL" id="EEO23778.1"/>
    </source>
</evidence>
<dbReference type="GO" id="GO:0015940">
    <property type="term" value="P:pantothenate biosynthetic process"/>
    <property type="evidence" value="ECO:0007669"/>
    <property type="project" value="UniProtKB-UniRule"/>
</dbReference>
<keyword evidence="4 9" id="KW-0068">Autocatalytic cleavage</keyword>
<evidence type="ECO:0000256" key="1">
    <source>
        <dbReference type="ARBA" id="ARBA00022490"/>
    </source>
</evidence>
<protein>
    <recommendedName>
        <fullName evidence="9">Aspartate 1-decarboxylase</fullName>
        <ecNumber evidence="9">4.1.1.11</ecNumber>
    </recommendedName>
    <alternativeName>
        <fullName evidence="9">Aspartate alpha-decarboxylase</fullName>
    </alternativeName>
    <component>
        <recommendedName>
            <fullName evidence="9">Aspartate 1-decarboxylase beta chain</fullName>
        </recommendedName>
    </component>
    <component>
        <recommendedName>
            <fullName evidence="9">Aspartate 1-decarboxylase alpha chain</fullName>
        </recommendedName>
    </component>
</protein>
<dbReference type="GO" id="GO:0005829">
    <property type="term" value="C:cytosol"/>
    <property type="evidence" value="ECO:0007669"/>
    <property type="project" value="TreeGrafter"/>
</dbReference>
<comment type="subcellular location">
    <subcellularLocation>
        <location evidence="9">Cytoplasm</location>
    </subcellularLocation>
</comment>
<sequence length="142" mass="15863">MAKEKKEDKNLLQDKIKLDKIQKGCYVEMMYAKIHRAVVTDANLNYVGSISIDESIMESSGIIEGMKVDIVNVNNGERFSTYAIKAKAKSGTMCLNGAAARKVQKGDIVIIIAYASMKMKYAKDFKPQVVLVDSKNRIVEEH</sequence>
<comment type="caution">
    <text evidence="14">The sequence shown here is derived from an EMBL/GenBank/DDBJ whole genome shotgun (WGS) entry which is preliminary data.</text>
</comment>
<dbReference type="InterPro" id="IPR003190">
    <property type="entry name" value="Asp_decarbox"/>
</dbReference>
<dbReference type="UniPathway" id="UPA00028">
    <property type="reaction ID" value="UER00002"/>
</dbReference>
<evidence type="ECO:0000256" key="2">
    <source>
        <dbReference type="ARBA" id="ARBA00022655"/>
    </source>
</evidence>
<feature type="binding site" evidence="9 11">
    <location>
        <position position="81"/>
    </location>
    <ligand>
        <name>substrate</name>
    </ligand>
</feature>
<feature type="modified residue" description="Pyruvic acid (Ser)" evidence="9 12">
    <location>
        <position position="49"/>
    </location>
</feature>
<evidence type="ECO:0000256" key="5">
    <source>
        <dbReference type="ARBA" id="ARBA00023145"/>
    </source>
</evidence>
<evidence type="ECO:0000256" key="11">
    <source>
        <dbReference type="PIRSR" id="PIRSR006246-2"/>
    </source>
</evidence>
<dbReference type="NCBIfam" id="TIGR00223">
    <property type="entry name" value="panD"/>
    <property type="match status" value="1"/>
</dbReference>
<dbReference type="HOGENOM" id="CLU_115305_2_0_7"/>
<keyword evidence="7 9" id="KW-0704">Schiff base</keyword>
<dbReference type="eggNOG" id="COG0853">
    <property type="taxonomic scope" value="Bacteria"/>
</dbReference>
<dbReference type="GO" id="GO:0004068">
    <property type="term" value="F:aspartate 1-decarboxylase activity"/>
    <property type="evidence" value="ECO:0007669"/>
    <property type="project" value="UniProtKB-UniRule"/>
</dbReference>
<comment type="cofactor">
    <cofactor evidence="9 10">
        <name>pyruvate</name>
        <dbReference type="ChEBI" id="CHEBI:15361"/>
    </cofactor>
    <text evidence="9 10">Binds 1 pyruvoyl group covalently per subunit.</text>
</comment>
<comment type="subunit">
    <text evidence="9">Heterooctamer of four alpha and four beta subunits.</text>
</comment>
<comment type="function">
    <text evidence="9">Catalyzes the pyruvoyl-dependent decarboxylation of aspartate to produce beta-alanine.</text>
</comment>
<comment type="PTM">
    <text evidence="9 12">Is synthesized initially as an inactive proenzyme, which is activated by self-cleavage at a specific serine bond to produce a beta-subunit with a hydroxyl group at its C-terminus and an alpha-subunit with a pyruvoyl group at its N-terminus.</text>
</comment>
<proteinExistence type="inferred from homology"/>
<reference evidence="14 15" key="1">
    <citation type="journal article" date="2014" name="Genome Announc.">
        <title>Draft genome sequences of six enterohepatic helicobacter species isolated from humans and one from rhesus macaques.</title>
        <authorList>
            <person name="Shen Z."/>
            <person name="Sheh A."/>
            <person name="Young S.K."/>
            <person name="Abouelliel A."/>
            <person name="Ward D.V."/>
            <person name="Earl A.M."/>
            <person name="Fox J.G."/>
        </authorList>
    </citation>
    <scope>NUCLEOTIDE SEQUENCE [LARGE SCALE GENOMIC DNA]</scope>
    <source>
        <strain evidence="14 15">ATCC 43879</strain>
    </source>
</reference>
<dbReference type="AlphaFoldDB" id="C3XFI9"/>
<dbReference type="PANTHER" id="PTHR21012">
    <property type="entry name" value="ASPARTATE 1-DECARBOXYLASE"/>
    <property type="match status" value="1"/>
</dbReference>
<keyword evidence="3 9" id="KW-0210">Decarboxylase</keyword>
<comment type="catalytic activity">
    <reaction evidence="9">
        <text>L-aspartate + H(+) = beta-alanine + CO2</text>
        <dbReference type="Rhea" id="RHEA:19497"/>
        <dbReference type="ChEBI" id="CHEBI:15378"/>
        <dbReference type="ChEBI" id="CHEBI:16526"/>
        <dbReference type="ChEBI" id="CHEBI:29991"/>
        <dbReference type="ChEBI" id="CHEBI:57966"/>
        <dbReference type="EC" id="4.1.1.11"/>
    </reaction>
</comment>